<feature type="domain" description="SGNH hydrolase-type esterase" evidence="1">
    <location>
        <begin position="5"/>
        <end position="193"/>
    </location>
</feature>
<dbReference type="Proteomes" id="UP000783588">
    <property type="component" value="Unassembled WGS sequence"/>
</dbReference>
<organism evidence="2 3">
    <name type="scientific">Butyricicoccus intestinisimiae</name>
    <dbReference type="NCBI Taxonomy" id="2841509"/>
    <lineage>
        <taxon>Bacteria</taxon>
        <taxon>Bacillati</taxon>
        <taxon>Bacillota</taxon>
        <taxon>Clostridia</taxon>
        <taxon>Eubacteriales</taxon>
        <taxon>Butyricicoccaceae</taxon>
        <taxon>Butyricicoccus</taxon>
    </lineage>
</organism>
<dbReference type="PANTHER" id="PTHR30383:SF29">
    <property type="entry name" value="SGNH HYDROLASE-TYPE ESTERASE DOMAIN-CONTAINING PROTEIN"/>
    <property type="match status" value="1"/>
</dbReference>
<sequence length="212" mass="23926">MNILFYGDSNTWGFQGDQPQVRLAYEKRFTGIIANRFPQHHIIEEGLPGRTICIDDPLDRGRNGMETLPMLLQTHEPLDLVVIMLGTNDTKIMFGHTPMTMRLAMERMIRLVQNTDAWSDTGVRPQILLVAPPRMGDIERGTFYGMFDAHSAEMIPEVSNQFRQLAEQYHCLFADGAQVAAQHCCDFVHLTAAEHAQLAQLIGDVIAQQFGQ</sequence>
<comment type="caution">
    <text evidence="2">The sequence shown here is derived from an EMBL/GenBank/DDBJ whole genome shotgun (WGS) entry which is preliminary data.</text>
</comment>
<dbReference type="InterPro" id="IPR051532">
    <property type="entry name" value="Ester_Hydrolysis_Enzymes"/>
</dbReference>
<dbReference type="PANTHER" id="PTHR30383">
    <property type="entry name" value="THIOESTERASE 1/PROTEASE 1/LYSOPHOSPHOLIPASE L1"/>
    <property type="match status" value="1"/>
</dbReference>
<evidence type="ECO:0000259" key="1">
    <source>
        <dbReference type="Pfam" id="PF13472"/>
    </source>
</evidence>
<dbReference type="RefSeq" id="WP_216471109.1">
    <property type="nucleotide sequence ID" value="NZ_JAHLQI010000008.1"/>
</dbReference>
<evidence type="ECO:0000313" key="2">
    <source>
        <dbReference type="EMBL" id="MBU5491395.1"/>
    </source>
</evidence>
<evidence type="ECO:0000313" key="3">
    <source>
        <dbReference type="Proteomes" id="UP000783588"/>
    </source>
</evidence>
<protein>
    <recommendedName>
        <fullName evidence="1">SGNH hydrolase-type esterase domain-containing protein</fullName>
    </recommendedName>
</protein>
<reference evidence="2 3" key="1">
    <citation type="submission" date="2021-06" db="EMBL/GenBank/DDBJ databases">
        <authorList>
            <person name="Sun Q."/>
            <person name="Li D."/>
        </authorList>
    </citation>
    <scope>NUCLEOTIDE SEQUENCE [LARGE SCALE GENOMIC DNA]</scope>
    <source>
        <strain evidence="2 3">MSJd-7</strain>
    </source>
</reference>
<gene>
    <name evidence="2" type="ORF">KQI75_12370</name>
</gene>
<keyword evidence="3" id="KW-1185">Reference proteome</keyword>
<name>A0ABS6EX24_9FIRM</name>
<proteinExistence type="predicted"/>
<accession>A0ABS6EX24</accession>
<dbReference type="EMBL" id="JAHLQI010000008">
    <property type="protein sequence ID" value="MBU5491395.1"/>
    <property type="molecule type" value="Genomic_DNA"/>
</dbReference>
<dbReference type="Pfam" id="PF13472">
    <property type="entry name" value="Lipase_GDSL_2"/>
    <property type="match status" value="1"/>
</dbReference>
<dbReference type="InterPro" id="IPR013830">
    <property type="entry name" value="SGNH_hydro"/>
</dbReference>